<reference evidence="1" key="1">
    <citation type="journal article" date="2020" name="Nature">
        <title>Giant virus diversity and host interactions through global metagenomics.</title>
        <authorList>
            <person name="Schulz F."/>
            <person name="Roux S."/>
            <person name="Paez-Espino D."/>
            <person name="Jungbluth S."/>
            <person name="Walsh D.A."/>
            <person name="Denef V.J."/>
            <person name="McMahon K.D."/>
            <person name="Konstantinidis K.T."/>
            <person name="Eloe-Fadrosh E.A."/>
            <person name="Kyrpides N.C."/>
            <person name="Woyke T."/>
        </authorList>
    </citation>
    <scope>NUCLEOTIDE SEQUENCE</scope>
    <source>
        <strain evidence="1">GVMAG-S-1021933-23</strain>
    </source>
</reference>
<name>A0A6C0AG57_9ZZZZ</name>
<organism evidence="1">
    <name type="scientific">viral metagenome</name>
    <dbReference type="NCBI Taxonomy" id="1070528"/>
    <lineage>
        <taxon>unclassified sequences</taxon>
        <taxon>metagenomes</taxon>
        <taxon>organismal metagenomes</taxon>
    </lineage>
</organism>
<dbReference type="EMBL" id="MN740597">
    <property type="protein sequence ID" value="QHS78453.1"/>
    <property type="molecule type" value="Genomic_DNA"/>
</dbReference>
<sequence length="731" mass="85961">MTSLQLTLLDIKKLNSNFLEKSLKLYHKNSLLERDRFIVEHKKFKKYADKDLFEMYEKMKLKFTYDYIIDLSPEELNVFLEINILDISGSISHKYAVIIKLLNLNMIEIESLKNKDFHFYDISKIKEKIESKEKISIEELAKSIYPKNSDYAQIDKVINKLEDLDNPMDYIKLILKIIETHGEIPKSKIQELIKNINKLKIEKFSLFVDFFKELNIKTSKLLNSIHYLSQLEKNSLFFFEFLLNRYKGLYLSTSLHQMLNINLFNFNIKDDDVILLFSFFPENPDIYNDGEFLQKIYDGDSSYNIKNINPEKLIKNIYLYKKFFYFAEHLFTFFRFIKKTNESYEKVEKVLIYTELLLGRDLTVYPINIIEDIFNSLLILNNIKRDNIYYHTRDIDYNNIVPGNIDQNVARCLLFLNHVEFGIKNILHIFSVPLETSLVNKFRQANIPNLNIYATVLNVHTGNRDKKTIHALKELIKTWNPSNKDVDKYFNKFWKNRKTLNEKQKEAFLRVLGVDDNLEKINRNLTDFGGLLSSKIIIGDIEIDPKEFIARFWRFAVKSDETENLKTSIMMSIINSLQGERENKYVVCNPGKIQQLVVAVLQGRLVDSNGKIIDIDGITERIENIKNGEIIEDLNLINSHIQPFISWIFGLKELFPKNISEFFEGLFKYIIELKNTGIILSPEKVVYSVIMTSINKKGIVINPEMSICGSFEDIFQIEDYLLLYKDKENIG</sequence>
<evidence type="ECO:0000313" key="1">
    <source>
        <dbReference type="EMBL" id="QHS78453.1"/>
    </source>
</evidence>
<protein>
    <submittedName>
        <fullName evidence="1">Uncharacterized protein</fullName>
    </submittedName>
</protein>
<proteinExistence type="predicted"/>
<accession>A0A6C0AG57</accession>
<dbReference type="AlphaFoldDB" id="A0A6C0AG57"/>